<comment type="caution">
    <text evidence="2">The sequence shown here is derived from an EMBL/GenBank/DDBJ whole genome shotgun (WGS) entry which is preliminary data.</text>
</comment>
<proteinExistence type="predicted"/>
<dbReference type="EMBL" id="JAAALK010000283">
    <property type="protein sequence ID" value="KAG8074850.1"/>
    <property type="molecule type" value="Genomic_DNA"/>
</dbReference>
<keyword evidence="3" id="KW-1185">Reference proteome</keyword>
<evidence type="ECO:0000256" key="1">
    <source>
        <dbReference type="SAM" id="MobiDB-lite"/>
    </source>
</evidence>
<dbReference type="EMBL" id="JAAALK010000283">
    <property type="protein sequence ID" value="KAG8074851.1"/>
    <property type="molecule type" value="Genomic_DNA"/>
</dbReference>
<evidence type="ECO:0000313" key="2">
    <source>
        <dbReference type="EMBL" id="KAG8074851.1"/>
    </source>
</evidence>
<dbReference type="Proteomes" id="UP000729402">
    <property type="component" value="Unassembled WGS sequence"/>
</dbReference>
<accession>A0A8J5VWJ9</accession>
<dbReference type="AlphaFoldDB" id="A0A8J5VWJ9"/>
<name>A0A8J5VWJ9_ZIZPA</name>
<protein>
    <submittedName>
        <fullName evidence="2">Uncharacterized protein</fullName>
    </submittedName>
</protein>
<reference evidence="2" key="2">
    <citation type="submission" date="2021-02" db="EMBL/GenBank/DDBJ databases">
        <authorList>
            <person name="Kimball J.A."/>
            <person name="Haas M.W."/>
            <person name="Macchietto M."/>
            <person name="Kono T."/>
            <person name="Duquette J."/>
            <person name="Shao M."/>
        </authorList>
    </citation>
    <scope>NUCLEOTIDE SEQUENCE</scope>
    <source>
        <tissue evidence="2">Fresh leaf tissue</tissue>
    </source>
</reference>
<organism evidence="2 3">
    <name type="scientific">Zizania palustris</name>
    <name type="common">Northern wild rice</name>
    <dbReference type="NCBI Taxonomy" id="103762"/>
    <lineage>
        <taxon>Eukaryota</taxon>
        <taxon>Viridiplantae</taxon>
        <taxon>Streptophyta</taxon>
        <taxon>Embryophyta</taxon>
        <taxon>Tracheophyta</taxon>
        <taxon>Spermatophyta</taxon>
        <taxon>Magnoliopsida</taxon>
        <taxon>Liliopsida</taxon>
        <taxon>Poales</taxon>
        <taxon>Poaceae</taxon>
        <taxon>BOP clade</taxon>
        <taxon>Oryzoideae</taxon>
        <taxon>Oryzeae</taxon>
        <taxon>Zizaniinae</taxon>
        <taxon>Zizania</taxon>
    </lineage>
</organism>
<gene>
    <name evidence="2" type="ORF">GUJ93_ZPchr0006g44533</name>
</gene>
<feature type="region of interest" description="Disordered" evidence="1">
    <location>
        <begin position="1"/>
        <end position="41"/>
    </location>
</feature>
<sequence length="130" mass="14542">MAQVWQVPRAWRRRRPPPPPAQGGDGWADGNDDEEEEVRCPSGLPDGCGGVFPMARLHASGRCGGCQRRGNKNMILLKLCNGLVHLLQNFSGSAPFCRIFLACWNMVHFVTSIRGFHQDIIGLTANWYHR</sequence>
<evidence type="ECO:0000313" key="3">
    <source>
        <dbReference type="Proteomes" id="UP000729402"/>
    </source>
</evidence>
<reference evidence="2" key="1">
    <citation type="journal article" date="2021" name="bioRxiv">
        <title>Whole Genome Assembly and Annotation of Northern Wild Rice, Zizania palustris L., Supports a Whole Genome Duplication in the Zizania Genus.</title>
        <authorList>
            <person name="Haas M."/>
            <person name="Kono T."/>
            <person name="Macchietto M."/>
            <person name="Millas R."/>
            <person name="McGilp L."/>
            <person name="Shao M."/>
            <person name="Duquette J."/>
            <person name="Hirsch C.N."/>
            <person name="Kimball J."/>
        </authorList>
    </citation>
    <scope>NUCLEOTIDE SEQUENCE</scope>
    <source>
        <tissue evidence="2">Fresh leaf tissue</tissue>
    </source>
</reference>